<protein>
    <submittedName>
        <fullName evidence="1">Uncharacterized protein</fullName>
    </submittedName>
</protein>
<name>A0A4R8FS85_9GAMM</name>
<dbReference type="AlphaFoldDB" id="A0A4R8FS85"/>
<sequence length="187" mass="19938">MNCRMQGAIECHEEARPARSGFFYAWLRSVRRVASLAAIAWRSRLLLGFDNDAVDGGLGRLILPHEPLECGLGLWRQCYGDAFGPVIAKCRGSGSVAKPRGNLSIGLFADPGGLAGTKLAASVSVCNGVSSFQAIGEKAPGDTRRQSFEPLAAMRVLLLPMSDPGAYRLGGQPELLADGFLAHALRR</sequence>
<accession>A0A4R8FS85</accession>
<dbReference type="Proteomes" id="UP000294489">
    <property type="component" value="Unassembled WGS sequence"/>
</dbReference>
<proteinExistence type="predicted"/>
<reference evidence="1 2" key="1">
    <citation type="submission" date="2019-03" db="EMBL/GenBank/DDBJ databases">
        <title>Freshwater and sediment microbial communities from various areas in North America, analyzing microbe dynamics in response to fracking.</title>
        <authorList>
            <person name="Lamendella R."/>
        </authorList>
    </citation>
    <scope>NUCLEOTIDE SEQUENCE [LARGE SCALE GENOMIC DNA]</scope>
    <source>
        <strain evidence="1 2">6_TX</strain>
    </source>
</reference>
<evidence type="ECO:0000313" key="1">
    <source>
        <dbReference type="EMBL" id="TDX26978.1"/>
    </source>
</evidence>
<evidence type="ECO:0000313" key="2">
    <source>
        <dbReference type="Proteomes" id="UP000294489"/>
    </source>
</evidence>
<organism evidence="1 2">
    <name type="scientific">Modicisalibacter xianhensis</name>
    <dbReference type="NCBI Taxonomy" id="442341"/>
    <lineage>
        <taxon>Bacteria</taxon>
        <taxon>Pseudomonadati</taxon>
        <taxon>Pseudomonadota</taxon>
        <taxon>Gammaproteobacteria</taxon>
        <taxon>Oceanospirillales</taxon>
        <taxon>Halomonadaceae</taxon>
        <taxon>Modicisalibacter</taxon>
    </lineage>
</organism>
<gene>
    <name evidence="1" type="ORF">DFO67_11462</name>
</gene>
<dbReference type="EMBL" id="SOEC01000014">
    <property type="protein sequence ID" value="TDX26978.1"/>
    <property type="molecule type" value="Genomic_DNA"/>
</dbReference>
<comment type="caution">
    <text evidence="1">The sequence shown here is derived from an EMBL/GenBank/DDBJ whole genome shotgun (WGS) entry which is preliminary data.</text>
</comment>